<dbReference type="EMBL" id="CP046457">
    <property type="protein sequence ID" value="QGT98597.1"/>
    <property type="molecule type" value="Genomic_DNA"/>
</dbReference>
<dbReference type="SUPFAM" id="SSF81901">
    <property type="entry name" value="HCP-like"/>
    <property type="match status" value="1"/>
</dbReference>
<gene>
    <name evidence="2" type="ORF">SYNTR_0004</name>
</gene>
<dbReference type="InterPro" id="IPR001173">
    <property type="entry name" value="Glyco_trans_2-like"/>
</dbReference>
<accession>A0A6I6D7F6</accession>
<dbReference type="Proteomes" id="UP000426444">
    <property type="component" value="Chromosome"/>
</dbReference>
<dbReference type="AlphaFoldDB" id="A0A6I6D7F6"/>
<dbReference type="Pfam" id="PF13181">
    <property type="entry name" value="TPR_8"/>
    <property type="match status" value="1"/>
</dbReference>
<feature type="domain" description="Glycosyltransferase 2-like" evidence="1">
    <location>
        <begin position="5"/>
        <end position="142"/>
    </location>
</feature>
<dbReference type="Gene3D" id="1.25.40.10">
    <property type="entry name" value="Tetratricopeptide repeat domain"/>
    <property type="match status" value="2"/>
</dbReference>
<dbReference type="KEGG" id="salq:SYNTR_0004"/>
<dbReference type="InterPro" id="IPR029044">
    <property type="entry name" value="Nucleotide-diphossugar_trans"/>
</dbReference>
<dbReference type="SUPFAM" id="SSF53448">
    <property type="entry name" value="Nucleotide-diphospho-sugar transferases"/>
    <property type="match status" value="1"/>
</dbReference>
<dbReference type="InterPro" id="IPR011990">
    <property type="entry name" value="TPR-like_helical_dom_sf"/>
</dbReference>
<proteinExistence type="predicted"/>
<sequence>MITISLCMIVRDEEETLARCLNSIYDLVDEIIIVDTGSADETKKIASNYTSKIYDFEWLDDFSVARNYSFSKANMEYILWLDADDIILEKDREKFEQLKNKMTYDIDVVMMKYDLGVSADGMPICTFFRERLLKRSKQFKWYDPVHEYLDFSGKIINSDICITHKKTKSRSRRNLNIFKKRLLEGKELSSRQQFYYARELYHHGEYDESITYFSKFLDTENGYLSNYIDACIDLSKCYLRKKETKLALRTLYRSFEYDTPRAEICCEIGSFFKFNKEYNKAIYWYKLATTIIKPEHRWGSITHDCYDYIPYMEICACYYRLGNIEKAIIYSYKAAEAKPNDQKAQHNISFLKSIK</sequence>
<dbReference type="PANTHER" id="PTHR43630">
    <property type="entry name" value="POLY-BETA-1,6-N-ACETYL-D-GLUCOSAMINE SYNTHASE"/>
    <property type="match status" value="1"/>
</dbReference>
<dbReference type="GO" id="GO:0016740">
    <property type="term" value="F:transferase activity"/>
    <property type="evidence" value="ECO:0007669"/>
    <property type="project" value="UniProtKB-KW"/>
</dbReference>
<evidence type="ECO:0000313" key="2">
    <source>
        <dbReference type="EMBL" id="QGT98597.1"/>
    </source>
</evidence>
<keyword evidence="2" id="KW-0808">Transferase</keyword>
<protein>
    <submittedName>
        <fullName evidence="2">Glycosyl transferase, group 2 family</fullName>
    </submittedName>
</protein>
<dbReference type="CDD" id="cd02511">
    <property type="entry name" value="Beta4Glucosyltransferase"/>
    <property type="match status" value="1"/>
</dbReference>
<dbReference type="Pfam" id="PF00535">
    <property type="entry name" value="Glycos_transf_2"/>
    <property type="match status" value="1"/>
</dbReference>
<evidence type="ECO:0000259" key="1">
    <source>
        <dbReference type="Pfam" id="PF00535"/>
    </source>
</evidence>
<dbReference type="OrthoDB" id="9815923at2"/>
<dbReference type="InterPro" id="IPR019734">
    <property type="entry name" value="TPR_rpt"/>
</dbReference>
<keyword evidence="3" id="KW-1185">Reference proteome</keyword>
<organism evidence="2 3">
    <name type="scientific">Candidatus Syntrophocurvum alkaliphilum</name>
    <dbReference type="NCBI Taxonomy" id="2293317"/>
    <lineage>
        <taxon>Bacteria</taxon>
        <taxon>Bacillati</taxon>
        <taxon>Bacillota</taxon>
        <taxon>Clostridia</taxon>
        <taxon>Eubacteriales</taxon>
        <taxon>Syntrophomonadaceae</taxon>
        <taxon>Candidatus Syntrophocurvum</taxon>
    </lineage>
</organism>
<name>A0A6I6D7F6_9FIRM</name>
<evidence type="ECO:0000313" key="3">
    <source>
        <dbReference type="Proteomes" id="UP000426444"/>
    </source>
</evidence>
<reference evidence="3" key="1">
    <citation type="journal article" date="2019" name="Microbiology">
        <title>Complete Genome Sequence of an Uncultured Bacterium of the Candidate Phylum Bipolaricaulota.</title>
        <authorList>
            <person name="Kadnikov V.V."/>
            <person name="Mardanov A.V."/>
            <person name="Beletsky A.V."/>
            <person name="Frank Y.A."/>
            <person name="Karnachuk O.V."/>
            <person name="Ravin N.V."/>
        </authorList>
    </citation>
    <scope>NUCLEOTIDE SEQUENCE [LARGE SCALE GENOMIC DNA]</scope>
</reference>
<dbReference type="PANTHER" id="PTHR43630:SF2">
    <property type="entry name" value="GLYCOSYLTRANSFERASE"/>
    <property type="match status" value="1"/>
</dbReference>
<dbReference type="Gene3D" id="3.90.550.10">
    <property type="entry name" value="Spore Coat Polysaccharide Biosynthesis Protein SpsA, Chain A"/>
    <property type="match status" value="1"/>
</dbReference>
<dbReference type="RefSeq" id="WP_156202574.1">
    <property type="nucleotide sequence ID" value="NZ_CP046457.1"/>
</dbReference>